<dbReference type="EMBL" id="JAACJJ010000056">
    <property type="protein sequence ID" value="KAF5312319.1"/>
    <property type="molecule type" value="Genomic_DNA"/>
</dbReference>
<dbReference type="Pfam" id="PF20151">
    <property type="entry name" value="DUF6533"/>
    <property type="match status" value="1"/>
</dbReference>
<sequence>MADAVKKAAAIGFAQKPINSGSLTPRVPYVDLAACVLFMWDYLLTFDLETPAIWVFIRIISLKMNVECFEWLLGFKPALRVAVTVLGRTLHSTLASRVTLHLRDQVSGEREILRTTELEMQSTKVNFQNPKSNLLSYQ</sequence>
<protein>
    <recommendedName>
        <fullName evidence="1">DUF6533 domain-containing protein</fullName>
    </recommendedName>
</protein>
<reference evidence="2 3" key="1">
    <citation type="journal article" date="2020" name="ISME J.">
        <title>Uncovering the hidden diversity of litter-decomposition mechanisms in mushroom-forming fungi.</title>
        <authorList>
            <person name="Floudas D."/>
            <person name="Bentzer J."/>
            <person name="Ahren D."/>
            <person name="Johansson T."/>
            <person name="Persson P."/>
            <person name="Tunlid A."/>
        </authorList>
    </citation>
    <scope>NUCLEOTIDE SEQUENCE [LARGE SCALE GENOMIC DNA]</scope>
    <source>
        <strain evidence="2 3">CBS 101986</strain>
    </source>
</reference>
<dbReference type="AlphaFoldDB" id="A0A8H5AWL4"/>
<comment type="caution">
    <text evidence="2">The sequence shown here is derived from an EMBL/GenBank/DDBJ whole genome shotgun (WGS) entry which is preliminary data.</text>
</comment>
<feature type="domain" description="DUF6533" evidence="1">
    <location>
        <begin position="29"/>
        <end position="55"/>
    </location>
</feature>
<keyword evidence="3" id="KW-1185">Reference proteome</keyword>
<accession>A0A8H5AWL4</accession>
<evidence type="ECO:0000259" key="1">
    <source>
        <dbReference type="Pfam" id="PF20151"/>
    </source>
</evidence>
<dbReference type="InterPro" id="IPR045340">
    <property type="entry name" value="DUF6533"/>
</dbReference>
<proteinExistence type="predicted"/>
<organism evidence="2 3">
    <name type="scientific">Psilocybe cf. subviscida</name>
    <dbReference type="NCBI Taxonomy" id="2480587"/>
    <lineage>
        <taxon>Eukaryota</taxon>
        <taxon>Fungi</taxon>
        <taxon>Dikarya</taxon>
        <taxon>Basidiomycota</taxon>
        <taxon>Agaricomycotina</taxon>
        <taxon>Agaricomycetes</taxon>
        <taxon>Agaricomycetidae</taxon>
        <taxon>Agaricales</taxon>
        <taxon>Agaricineae</taxon>
        <taxon>Strophariaceae</taxon>
        <taxon>Psilocybe</taxon>
    </lineage>
</organism>
<name>A0A8H5AWL4_9AGAR</name>
<evidence type="ECO:0000313" key="2">
    <source>
        <dbReference type="EMBL" id="KAF5312319.1"/>
    </source>
</evidence>
<dbReference type="Proteomes" id="UP000567179">
    <property type="component" value="Unassembled WGS sequence"/>
</dbReference>
<gene>
    <name evidence="2" type="ORF">D9619_002349</name>
</gene>
<evidence type="ECO:0000313" key="3">
    <source>
        <dbReference type="Proteomes" id="UP000567179"/>
    </source>
</evidence>